<keyword evidence="2" id="KW-0614">Plasmid</keyword>
<evidence type="ECO:0008006" key="4">
    <source>
        <dbReference type="Google" id="ProtNLM"/>
    </source>
</evidence>
<dbReference type="AlphaFoldDB" id="A0A5B8IXD7"/>
<accession>A0A5B8IXD7</accession>
<dbReference type="RefSeq" id="WP_146366238.1">
    <property type="nucleotide sequence ID" value="NZ_CP042263.1"/>
</dbReference>
<feature type="signal peptide" evidence="1">
    <location>
        <begin position="1"/>
        <end position="17"/>
    </location>
</feature>
<geneLocation type="plasmid" evidence="2 3">
    <name>unnamed2</name>
</geneLocation>
<dbReference type="KEGG" id="lit:FPZ52_14015"/>
<organism evidence="2 3">
    <name type="scientific">Qingshengfaniella alkalisoli</name>
    <dbReference type="NCBI Taxonomy" id="2599296"/>
    <lineage>
        <taxon>Bacteria</taxon>
        <taxon>Pseudomonadati</taxon>
        <taxon>Pseudomonadota</taxon>
        <taxon>Alphaproteobacteria</taxon>
        <taxon>Rhodobacterales</taxon>
        <taxon>Paracoccaceae</taxon>
        <taxon>Qingshengfaniella</taxon>
    </lineage>
</organism>
<dbReference type="EMBL" id="CP042263">
    <property type="protein sequence ID" value="QDY70822.1"/>
    <property type="molecule type" value="Genomic_DNA"/>
</dbReference>
<keyword evidence="3" id="KW-1185">Reference proteome</keyword>
<keyword evidence="1" id="KW-0732">Signal</keyword>
<sequence length="101" mass="11199">MNKLICLLALVAAPAMAQEERRCLSTGEKTVILNFIMDRMNVSRTLLAEAMIKQLYTDVNGVDMFEKLASQDAPLAAAVHLYAYHKYSDHPGECADTPRSP</sequence>
<reference evidence="2 3" key="1">
    <citation type="submission" date="2019-07" db="EMBL/GenBank/DDBJ databases">
        <title>Litoreibacter alkalisoli sp. nov., isolated from saline-alkaline soil.</title>
        <authorList>
            <person name="Wang S."/>
            <person name="Xu L."/>
            <person name="Xing Y.-T."/>
            <person name="Sun J.-Q."/>
        </authorList>
    </citation>
    <scope>NUCLEOTIDE SEQUENCE [LARGE SCALE GENOMIC DNA]</scope>
    <source>
        <strain evidence="2 3">LN3S51</strain>
        <plasmid evidence="2 3">unnamed2</plasmid>
    </source>
</reference>
<evidence type="ECO:0000256" key="1">
    <source>
        <dbReference type="SAM" id="SignalP"/>
    </source>
</evidence>
<proteinExistence type="predicted"/>
<evidence type="ECO:0000313" key="2">
    <source>
        <dbReference type="EMBL" id="QDY70822.1"/>
    </source>
</evidence>
<gene>
    <name evidence="2" type="ORF">FPZ52_14015</name>
</gene>
<dbReference type="Proteomes" id="UP000318483">
    <property type="component" value="Plasmid unnamed2"/>
</dbReference>
<evidence type="ECO:0000313" key="3">
    <source>
        <dbReference type="Proteomes" id="UP000318483"/>
    </source>
</evidence>
<protein>
    <recommendedName>
        <fullName evidence="4">DUF4476 domain-containing protein</fullName>
    </recommendedName>
</protein>
<feature type="chain" id="PRO_5022811377" description="DUF4476 domain-containing protein" evidence="1">
    <location>
        <begin position="18"/>
        <end position="101"/>
    </location>
</feature>
<name>A0A5B8IXD7_9RHOB</name>